<keyword evidence="7" id="KW-0949">S-adenosyl-L-methionine</keyword>
<dbReference type="PANTHER" id="PTHR46167">
    <property type="entry name" value="N-LYSINE METHYLTRANSFERASE KMT5A"/>
    <property type="match status" value="1"/>
</dbReference>
<dbReference type="GO" id="GO:0006357">
    <property type="term" value="P:regulation of transcription by RNA polymerase II"/>
    <property type="evidence" value="ECO:0007669"/>
    <property type="project" value="TreeGrafter"/>
</dbReference>
<dbReference type="InterPro" id="IPR016858">
    <property type="entry name" value="KMT5A-like"/>
</dbReference>
<keyword evidence="11" id="KW-0539">Nucleus</keyword>
<evidence type="ECO:0000259" key="14">
    <source>
        <dbReference type="PROSITE" id="PS50280"/>
    </source>
</evidence>
<evidence type="ECO:0000256" key="9">
    <source>
        <dbReference type="ARBA" id="ARBA00023015"/>
    </source>
</evidence>
<dbReference type="InterPro" id="IPR001214">
    <property type="entry name" value="SET_dom"/>
</dbReference>
<dbReference type="InterPro" id="IPR051760">
    <property type="entry name" value="KMT5A"/>
</dbReference>
<dbReference type="AlphaFoldDB" id="A0A7R8VND0"/>
<comment type="subcellular location">
    <subcellularLocation>
        <location evidence="2">Chromosome</location>
    </subcellularLocation>
    <subcellularLocation>
        <location evidence="1">Nucleus</location>
    </subcellularLocation>
</comment>
<dbReference type="PANTHER" id="PTHR46167:SF1">
    <property type="entry name" value="N-LYSINE METHYLTRANSFERASE KMT5A"/>
    <property type="match status" value="1"/>
</dbReference>
<dbReference type="Pfam" id="PF00856">
    <property type="entry name" value="SET"/>
    <property type="match status" value="1"/>
</dbReference>
<evidence type="ECO:0000256" key="2">
    <source>
        <dbReference type="ARBA" id="ARBA00004286"/>
    </source>
</evidence>
<dbReference type="PROSITE" id="PS51571">
    <property type="entry name" value="SAM_MT43_PR_SET"/>
    <property type="match status" value="1"/>
</dbReference>
<keyword evidence="4" id="KW-0158">Chromosome</keyword>
<dbReference type="GO" id="GO:0140944">
    <property type="term" value="F:histone H4K20 monomethyltransferase activity"/>
    <property type="evidence" value="ECO:0007669"/>
    <property type="project" value="UniProtKB-EC"/>
</dbReference>
<dbReference type="InterPro" id="IPR046341">
    <property type="entry name" value="SET_dom_sf"/>
</dbReference>
<dbReference type="CDD" id="cd10528">
    <property type="entry name" value="SET_SETD8"/>
    <property type="match status" value="1"/>
</dbReference>
<dbReference type="SUPFAM" id="SSF82199">
    <property type="entry name" value="SET domain"/>
    <property type="match status" value="1"/>
</dbReference>
<dbReference type="GO" id="GO:0005634">
    <property type="term" value="C:nucleus"/>
    <property type="evidence" value="ECO:0007669"/>
    <property type="project" value="UniProtKB-SubCell"/>
</dbReference>
<evidence type="ECO:0000256" key="1">
    <source>
        <dbReference type="ARBA" id="ARBA00004123"/>
    </source>
</evidence>
<feature type="domain" description="SET" evidence="14">
    <location>
        <begin position="212"/>
        <end position="333"/>
    </location>
</feature>
<evidence type="ECO:0000256" key="8">
    <source>
        <dbReference type="ARBA" id="ARBA00022853"/>
    </source>
</evidence>
<organism evidence="15">
    <name type="scientific">Timema douglasi</name>
    <name type="common">Walking stick</name>
    <dbReference type="NCBI Taxonomy" id="61478"/>
    <lineage>
        <taxon>Eukaryota</taxon>
        <taxon>Metazoa</taxon>
        <taxon>Ecdysozoa</taxon>
        <taxon>Arthropoda</taxon>
        <taxon>Hexapoda</taxon>
        <taxon>Insecta</taxon>
        <taxon>Pterygota</taxon>
        <taxon>Neoptera</taxon>
        <taxon>Polyneoptera</taxon>
        <taxon>Phasmatodea</taxon>
        <taxon>Timematodea</taxon>
        <taxon>Timematoidea</taxon>
        <taxon>Timematidae</taxon>
        <taxon>Timema</taxon>
    </lineage>
</organism>
<evidence type="ECO:0000256" key="10">
    <source>
        <dbReference type="ARBA" id="ARBA00023163"/>
    </source>
</evidence>
<proteinExistence type="predicted"/>
<dbReference type="EC" id="2.1.1.361" evidence="3"/>
<evidence type="ECO:0000256" key="5">
    <source>
        <dbReference type="ARBA" id="ARBA00022603"/>
    </source>
</evidence>
<sequence>MVRDKRRCVRPQTKSKNNLENISGTATKRKNSRVVKESQPKLTRSVTNKKITMFYHSDSPENNEASENSQNSAPIASLLKRRNMSRSKTVNLVSPSITEDQKQIPKEKRRSTPHKIQLCNNTAPLSPSRVLSQLPISSSPTEGKQEHSSAACGETVSSENSCIKREQVSKMSQNRKITEFFSVRRSVRKTKTTMLKERQQDLEEAILSQTESGLAVYYFERKGRGVVATQTFRKGEFVVEYAGELIDMNEAKLREMKYAQDENTGCYMYYFQTKNMQYCIDATAETGRFGRLVNHSRNGNLVPRVVMLKGSPHIVLMAKEDILPGGEIMYDYGDRSRESLQYHPWLAS</sequence>
<evidence type="ECO:0000256" key="11">
    <source>
        <dbReference type="ARBA" id="ARBA00023242"/>
    </source>
</evidence>
<dbReference type="GO" id="GO:0043516">
    <property type="term" value="P:regulation of DNA damage response, signal transduction by p53 class mediator"/>
    <property type="evidence" value="ECO:0007669"/>
    <property type="project" value="TreeGrafter"/>
</dbReference>
<protein>
    <recommendedName>
        <fullName evidence="3">[histone H4]-lysine(20) N-methyltransferase</fullName>
        <ecNumber evidence="3">2.1.1.361</ecNumber>
    </recommendedName>
</protein>
<evidence type="ECO:0000256" key="6">
    <source>
        <dbReference type="ARBA" id="ARBA00022679"/>
    </source>
</evidence>
<feature type="compositionally biased region" description="Polar residues" evidence="13">
    <location>
        <begin position="118"/>
        <end position="142"/>
    </location>
</feature>
<name>A0A7R8VND0_TIMDO</name>
<dbReference type="PROSITE" id="PS50280">
    <property type="entry name" value="SET"/>
    <property type="match status" value="1"/>
</dbReference>
<dbReference type="Gene3D" id="2.170.270.10">
    <property type="entry name" value="SET domain"/>
    <property type="match status" value="1"/>
</dbReference>
<reference evidence="15" key="1">
    <citation type="submission" date="2020-11" db="EMBL/GenBank/DDBJ databases">
        <authorList>
            <person name="Tran Van P."/>
        </authorList>
    </citation>
    <scope>NUCLEOTIDE SEQUENCE</scope>
</reference>
<keyword evidence="5" id="KW-0489">Methyltransferase</keyword>
<keyword evidence="8" id="KW-0156">Chromatin regulator</keyword>
<dbReference type="EMBL" id="OA568636">
    <property type="protein sequence ID" value="CAD7201731.1"/>
    <property type="molecule type" value="Genomic_DNA"/>
</dbReference>
<keyword evidence="9" id="KW-0805">Transcription regulation</keyword>
<evidence type="ECO:0000256" key="13">
    <source>
        <dbReference type="SAM" id="MobiDB-lite"/>
    </source>
</evidence>
<evidence type="ECO:0000313" key="15">
    <source>
        <dbReference type="EMBL" id="CAD7201731.1"/>
    </source>
</evidence>
<dbReference type="SMART" id="SM00317">
    <property type="entry name" value="SET"/>
    <property type="match status" value="1"/>
</dbReference>
<dbReference type="GO" id="GO:0005700">
    <property type="term" value="C:polytene chromosome"/>
    <property type="evidence" value="ECO:0007669"/>
    <property type="project" value="TreeGrafter"/>
</dbReference>
<evidence type="ECO:0000256" key="7">
    <source>
        <dbReference type="ARBA" id="ARBA00022691"/>
    </source>
</evidence>
<evidence type="ECO:0000256" key="12">
    <source>
        <dbReference type="ARBA" id="ARBA00047784"/>
    </source>
</evidence>
<dbReference type="GO" id="GO:0032259">
    <property type="term" value="P:methylation"/>
    <property type="evidence" value="ECO:0007669"/>
    <property type="project" value="UniProtKB-KW"/>
</dbReference>
<evidence type="ECO:0000256" key="3">
    <source>
        <dbReference type="ARBA" id="ARBA00012187"/>
    </source>
</evidence>
<dbReference type="InterPro" id="IPR047266">
    <property type="entry name" value="KMT5A-like_SET"/>
</dbReference>
<evidence type="ECO:0000256" key="4">
    <source>
        <dbReference type="ARBA" id="ARBA00022454"/>
    </source>
</evidence>
<feature type="region of interest" description="Disordered" evidence="13">
    <location>
        <begin position="95"/>
        <end position="154"/>
    </location>
</feature>
<keyword evidence="10" id="KW-0804">Transcription</keyword>
<comment type="catalytic activity">
    <reaction evidence="12">
        <text>L-lysyl(20)-[histone H4] + S-adenosyl-L-methionine = N(6)-methyl-L-lysyl(20)-[histone H4] + S-adenosyl-L-homocysteine + H(+)</text>
        <dbReference type="Rhea" id="RHEA:60344"/>
        <dbReference type="Rhea" id="RHEA-COMP:15554"/>
        <dbReference type="Rhea" id="RHEA-COMP:15555"/>
        <dbReference type="ChEBI" id="CHEBI:15378"/>
        <dbReference type="ChEBI" id="CHEBI:29969"/>
        <dbReference type="ChEBI" id="CHEBI:57856"/>
        <dbReference type="ChEBI" id="CHEBI:59789"/>
        <dbReference type="ChEBI" id="CHEBI:61929"/>
        <dbReference type="EC" id="2.1.1.361"/>
    </reaction>
</comment>
<accession>A0A7R8VND0</accession>
<gene>
    <name evidence="15" type="ORF">TDIB3V08_LOCUS7925</name>
</gene>
<keyword evidence="6" id="KW-0808">Transferase</keyword>